<dbReference type="InterPro" id="IPR000524">
    <property type="entry name" value="Tscrpt_reg_HTH_GntR"/>
</dbReference>
<name>A0A5R8MIJ5_9GAMM</name>
<dbReference type="InterPro" id="IPR036390">
    <property type="entry name" value="WH_DNA-bd_sf"/>
</dbReference>
<proteinExistence type="predicted"/>
<dbReference type="PROSITE" id="PS50949">
    <property type="entry name" value="HTH_GNTR"/>
    <property type="match status" value="1"/>
</dbReference>
<keyword evidence="1" id="KW-0805">Transcription regulation</keyword>
<evidence type="ECO:0000256" key="2">
    <source>
        <dbReference type="ARBA" id="ARBA00023125"/>
    </source>
</evidence>
<dbReference type="Gene3D" id="1.10.10.10">
    <property type="entry name" value="Winged helix-like DNA-binding domain superfamily/Winged helix DNA-binding domain"/>
    <property type="match status" value="1"/>
</dbReference>
<dbReference type="PANTHER" id="PTHR43537:SF53">
    <property type="entry name" value="HTH-TYPE TRANSCRIPTIONAL REPRESSOR NANR"/>
    <property type="match status" value="1"/>
</dbReference>
<dbReference type="PANTHER" id="PTHR43537">
    <property type="entry name" value="TRANSCRIPTIONAL REGULATOR, GNTR FAMILY"/>
    <property type="match status" value="1"/>
</dbReference>
<dbReference type="OrthoDB" id="5243844at2"/>
<evidence type="ECO:0000256" key="3">
    <source>
        <dbReference type="ARBA" id="ARBA00023163"/>
    </source>
</evidence>
<keyword evidence="6" id="KW-1185">Reference proteome</keyword>
<accession>A0A5R8MIJ5</accession>
<gene>
    <name evidence="5" type="ORF">FEI13_07020</name>
</gene>
<dbReference type="Proteomes" id="UP000306973">
    <property type="component" value="Unassembled WGS sequence"/>
</dbReference>
<keyword evidence="2" id="KW-0238">DNA-binding</keyword>
<organism evidence="5 6">
    <name type="scientific">Halomonas urmiana</name>
    <dbReference type="NCBI Taxonomy" id="490901"/>
    <lineage>
        <taxon>Bacteria</taxon>
        <taxon>Pseudomonadati</taxon>
        <taxon>Pseudomonadota</taxon>
        <taxon>Gammaproteobacteria</taxon>
        <taxon>Oceanospirillales</taxon>
        <taxon>Halomonadaceae</taxon>
        <taxon>Halomonas</taxon>
    </lineage>
</organism>
<dbReference type="GO" id="GO:0003677">
    <property type="term" value="F:DNA binding"/>
    <property type="evidence" value="ECO:0007669"/>
    <property type="project" value="UniProtKB-KW"/>
</dbReference>
<dbReference type="Pfam" id="PF00392">
    <property type="entry name" value="GntR"/>
    <property type="match status" value="1"/>
</dbReference>
<dbReference type="SUPFAM" id="SSF48008">
    <property type="entry name" value="GntR ligand-binding domain-like"/>
    <property type="match status" value="1"/>
</dbReference>
<dbReference type="SUPFAM" id="SSF46785">
    <property type="entry name" value="Winged helix' DNA-binding domain"/>
    <property type="match status" value="1"/>
</dbReference>
<evidence type="ECO:0000313" key="6">
    <source>
        <dbReference type="Proteomes" id="UP000306973"/>
    </source>
</evidence>
<evidence type="ECO:0000256" key="1">
    <source>
        <dbReference type="ARBA" id="ARBA00023015"/>
    </source>
</evidence>
<reference evidence="5 6" key="1">
    <citation type="journal article" date="2007" name="Int. J. Syst. Evol. Microbiol.">
        <title>Halomonas saccharevitans sp. nov., Halomonas arcis sp. nov. and Halomonas subterranea sp. nov., halophilic bacteria isolated from hypersaline environments of China.</title>
        <authorList>
            <person name="Xu X.W."/>
            <person name="Wu Y.H."/>
            <person name="Zhou Z."/>
            <person name="Wang C.S."/>
            <person name="Zhou Y.G."/>
            <person name="Zhang H.B."/>
            <person name="Wang Y."/>
            <person name="Wu M."/>
        </authorList>
    </citation>
    <scope>NUCLEOTIDE SEQUENCE [LARGE SCALE GENOMIC DNA]</scope>
    <source>
        <strain evidence="5 6">TBZ3</strain>
    </source>
</reference>
<dbReference type="SMART" id="SM00895">
    <property type="entry name" value="FCD"/>
    <property type="match status" value="1"/>
</dbReference>
<protein>
    <submittedName>
        <fullName evidence="5">GntR family transcriptional regulator</fullName>
    </submittedName>
</protein>
<keyword evidence="3" id="KW-0804">Transcription</keyword>
<dbReference type="AlphaFoldDB" id="A0A5R8MIJ5"/>
<dbReference type="InterPro" id="IPR008920">
    <property type="entry name" value="TF_FadR/GntR_C"/>
</dbReference>
<dbReference type="InterPro" id="IPR036388">
    <property type="entry name" value="WH-like_DNA-bd_sf"/>
</dbReference>
<dbReference type="SMART" id="SM00345">
    <property type="entry name" value="HTH_GNTR"/>
    <property type="match status" value="1"/>
</dbReference>
<sequence>MHEEWQEEVLAEVRAGRRISDRDIVDQVRRAVLMQRLPPGTRLPEVTLGEVFGVSRSVVRKALTRLASEHVVDQRPNQVARVRAPSIEETRETFAARRLVEGEVAALLAGGLDAASATRLEQEVEREIEAHGRGDEPARIEHSLAIHHLLADQSPNRVLGAMLTDLILRTSIVIALYKRANLGSCYLEGDHPSLLAALRQGEGEAARGAILAHLESLEGLLDLSARETRIDLMAILGQAGELEA</sequence>
<dbReference type="InterPro" id="IPR011711">
    <property type="entry name" value="GntR_C"/>
</dbReference>
<dbReference type="Pfam" id="PF07729">
    <property type="entry name" value="FCD"/>
    <property type="match status" value="1"/>
</dbReference>
<comment type="caution">
    <text evidence="5">The sequence shown here is derived from an EMBL/GenBank/DDBJ whole genome shotgun (WGS) entry which is preliminary data.</text>
</comment>
<dbReference type="Gene3D" id="1.20.120.530">
    <property type="entry name" value="GntR ligand-binding domain-like"/>
    <property type="match status" value="1"/>
</dbReference>
<dbReference type="EMBL" id="VBUI01000009">
    <property type="protein sequence ID" value="TLF51692.1"/>
    <property type="molecule type" value="Genomic_DNA"/>
</dbReference>
<dbReference type="RefSeq" id="WP_138180772.1">
    <property type="nucleotide sequence ID" value="NZ_VBUI01000009.1"/>
</dbReference>
<dbReference type="GO" id="GO:0003700">
    <property type="term" value="F:DNA-binding transcription factor activity"/>
    <property type="evidence" value="ECO:0007669"/>
    <property type="project" value="InterPro"/>
</dbReference>
<evidence type="ECO:0000313" key="5">
    <source>
        <dbReference type="EMBL" id="TLF51692.1"/>
    </source>
</evidence>
<evidence type="ECO:0000259" key="4">
    <source>
        <dbReference type="PROSITE" id="PS50949"/>
    </source>
</evidence>
<feature type="domain" description="HTH gntR-type" evidence="4">
    <location>
        <begin position="18"/>
        <end position="85"/>
    </location>
</feature>